<organism evidence="12 13">
    <name type="scientific">Choiromyces venosus 120613-1</name>
    <dbReference type="NCBI Taxonomy" id="1336337"/>
    <lineage>
        <taxon>Eukaryota</taxon>
        <taxon>Fungi</taxon>
        <taxon>Dikarya</taxon>
        <taxon>Ascomycota</taxon>
        <taxon>Pezizomycotina</taxon>
        <taxon>Pezizomycetes</taxon>
        <taxon>Pezizales</taxon>
        <taxon>Tuberaceae</taxon>
        <taxon>Choiromyces</taxon>
    </lineage>
</organism>
<reference evidence="12 13" key="1">
    <citation type="journal article" date="2018" name="Nat. Ecol. Evol.">
        <title>Pezizomycetes genomes reveal the molecular basis of ectomycorrhizal truffle lifestyle.</title>
        <authorList>
            <person name="Murat C."/>
            <person name="Payen T."/>
            <person name="Noel B."/>
            <person name="Kuo A."/>
            <person name="Morin E."/>
            <person name="Chen J."/>
            <person name="Kohler A."/>
            <person name="Krizsan K."/>
            <person name="Balestrini R."/>
            <person name="Da Silva C."/>
            <person name="Montanini B."/>
            <person name="Hainaut M."/>
            <person name="Levati E."/>
            <person name="Barry K.W."/>
            <person name="Belfiori B."/>
            <person name="Cichocki N."/>
            <person name="Clum A."/>
            <person name="Dockter R.B."/>
            <person name="Fauchery L."/>
            <person name="Guy J."/>
            <person name="Iotti M."/>
            <person name="Le Tacon F."/>
            <person name="Lindquist E.A."/>
            <person name="Lipzen A."/>
            <person name="Malagnac F."/>
            <person name="Mello A."/>
            <person name="Molinier V."/>
            <person name="Miyauchi S."/>
            <person name="Poulain J."/>
            <person name="Riccioni C."/>
            <person name="Rubini A."/>
            <person name="Sitrit Y."/>
            <person name="Splivallo R."/>
            <person name="Traeger S."/>
            <person name="Wang M."/>
            <person name="Zifcakova L."/>
            <person name="Wipf D."/>
            <person name="Zambonelli A."/>
            <person name="Paolocci F."/>
            <person name="Nowrousian M."/>
            <person name="Ottonello S."/>
            <person name="Baldrian P."/>
            <person name="Spatafora J.W."/>
            <person name="Henrissat B."/>
            <person name="Nagy L.G."/>
            <person name="Aury J.M."/>
            <person name="Wincker P."/>
            <person name="Grigoriev I.V."/>
            <person name="Bonfante P."/>
            <person name="Martin F.M."/>
        </authorList>
    </citation>
    <scope>NUCLEOTIDE SEQUENCE [LARGE SCALE GENOMIC DNA]</scope>
    <source>
        <strain evidence="12 13">120613-1</strain>
    </source>
</reference>
<dbReference type="GO" id="GO:0003964">
    <property type="term" value="F:RNA-directed DNA polymerase activity"/>
    <property type="evidence" value="ECO:0007669"/>
    <property type="project" value="UniProtKB-KW"/>
</dbReference>
<keyword evidence="11" id="KW-0233">DNA recombination</keyword>
<keyword evidence="9" id="KW-0239">DNA-directed DNA polymerase</keyword>
<proteinExistence type="predicted"/>
<evidence type="ECO:0000313" key="13">
    <source>
        <dbReference type="Proteomes" id="UP000276215"/>
    </source>
</evidence>
<name>A0A3N4IRH3_9PEZI</name>
<keyword evidence="4" id="KW-0255">Endonuclease</keyword>
<keyword evidence="9" id="KW-0808">Transferase</keyword>
<dbReference type="GO" id="GO:0003677">
    <property type="term" value="F:DNA binding"/>
    <property type="evidence" value="ECO:0007669"/>
    <property type="project" value="UniProtKB-KW"/>
</dbReference>
<feature type="non-terminal residue" evidence="12">
    <location>
        <position position="56"/>
    </location>
</feature>
<evidence type="ECO:0000256" key="2">
    <source>
        <dbReference type="ARBA" id="ARBA00022722"/>
    </source>
</evidence>
<keyword evidence="13" id="KW-1185">Reference proteome</keyword>
<dbReference type="GO" id="GO:0006310">
    <property type="term" value="P:DNA recombination"/>
    <property type="evidence" value="ECO:0007669"/>
    <property type="project" value="UniProtKB-KW"/>
</dbReference>
<evidence type="ECO:0000256" key="10">
    <source>
        <dbReference type="ARBA" id="ARBA00023125"/>
    </source>
</evidence>
<protein>
    <recommendedName>
        <fullName evidence="14">Copia protein</fullName>
    </recommendedName>
</protein>
<dbReference type="Proteomes" id="UP000276215">
    <property type="component" value="Unassembled WGS sequence"/>
</dbReference>
<dbReference type="GO" id="GO:0016787">
    <property type="term" value="F:hydrolase activity"/>
    <property type="evidence" value="ECO:0007669"/>
    <property type="project" value="UniProtKB-KW"/>
</dbReference>
<keyword evidence="3" id="KW-0479">Metal-binding</keyword>
<dbReference type="OrthoDB" id="4095857at2759"/>
<keyword evidence="10" id="KW-0238">DNA-binding</keyword>
<keyword evidence="5" id="KW-0378">Hydrolase</keyword>
<evidence type="ECO:0000256" key="8">
    <source>
        <dbReference type="ARBA" id="ARBA00022918"/>
    </source>
</evidence>
<evidence type="ECO:0000256" key="11">
    <source>
        <dbReference type="ARBA" id="ARBA00023172"/>
    </source>
</evidence>
<dbReference type="EMBL" id="ML121095">
    <property type="protein sequence ID" value="RPA88406.1"/>
    <property type="molecule type" value="Genomic_DNA"/>
</dbReference>
<dbReference type="InterPro" id="IPR039537">
    <property type="entry name" value="Retrotran_Ty1/copia-like"/>
</dbReference>
<dbReference type="GO" id="GO:0004519">
    <property type="term" value="F:endonuclease activity"/>
    <property type="evidence" value="ECO:0007669"/>
    <property type="project" value="UniProtKB-KW"/>
</dbReference>
<dbReference type="GO" id="GO:0003887">
    <property type="term" value="F:DNA-directed DNA polymerase activity"/>
    <property type="evidence" value="ECO:0007669"/>
    <property type="project" value="UniProtKB-KW"/>
</dbReference>
<evidence type="ECO:0000313" key="12">
    <source>
        <dbReference type="EMBL" id="RPA88406.1"/>
    </source>
</evidence>
<keyword evidence="7" id="KW-0229">DNA integration</keyword>
<evidence type="ECO:0000256" key="4">
    <source>
        <dbReference type="ARBA" id="ARBA00022759"/>
    </source>
</evidence>
<evidence type="ECO:0000256" key="5">
    <source>
        <dbReference type="ARBA" id="ARBA00022801"/>
    </source>
</evidence>
<keyword evidence="8" id="KW-0695">RNA-directed DNA polymerase</keyword>
<dbReference type="GO" id="GO:0015074">
    <property type="term" value="P:DNA integration"/>
    <property type="evidence" value="ECO:0007669"/>
    <property type="project" value="UniProtKB-KW"/>
</dbReference>
<feature type="non-terminal residue" evidence="12">
    <location>
        <position position="1"/>
    </location>
</feature>
<dbReference type="PANTHER" id="PTHR42648">
    <property type="entry name" value="TRANSPOSASE, PUTATIVE-RELATED"/>
    <property type="match status" value="1"/>
</dbReference>
<dbReference type="GO" id="GO:0046872">
    <property type="term" value="F:metal ion binding"/>
    <property type="evidence" value="ECO:0007669"/>
    <property type="project" value="UniProtKB-KW"/>
</dbReference>
<dbReference type="AlphaFoldDB" id="A0A3N4IRH3"/>
<accession>A0A3N4IRH3</accession>
<evidence type="ECO:0000256" key="1">
    <source>
        <dbReference type="ARBA" id="ARBA00022695"/>
    </source>
</evidence>
<evidence type="ECO:0000256" key="3">
    <source>
        <dbReference type="ARBA" id="ARBA00022723"/>
    </source>
</evidence>
<sequence length="56" mass="6419">PKTYWAEAVQTAVYLKNISLTKGMHGKESTPFELWFGKKPGVEHLQVWDCSAYAYI</sequence>
<evidence type="ECO:0000256" key="9">
    <source>
        <dbReference type="ARBA" id="ARBA00022932"/>
    </source>
</evidence>
<evidence type="ECO:0000256" key="7">
    <source>
        <dbReference type="ARBA" id="ARBA00022908"/>
    </source>
</evidence>
<keyword evidence="6" id="KW-0460">Magnesium</keyword>
<keyword evidence="1" id="KW-0548">Nucleotidyltransferase</keyword>
<gene>
    <name evidence="12" type="ORF">L873DRAFT_1611114</name>
</gene>
<keyword evidence="2" id="KW-0540">Nuclease</keyword>
<evidence type="ECO:0008006" key="14">
    <source>
        <dbReference type="Google" id="ProtNLM"/>
    </source>
</evidence>
<evidence type="ECO:0000256" key="6">
    <source>
        <dbReference type="ARBA" id="ARBA00022842"/>
    </source>
</evidence>
<dbReference type="PANTHER" id="PTHR42648:SF11">
    <property type="entry name" value="TRANSPOSON TY4-P GAG-POL POLYPROTEIN"/>
    <property type="match status" value="1"/>
</dbReference>